<dbReference type="InterPro" id="IPR050345">
    <property type="entry name" value="Aliph_Amidase/BUP"/>
</dbReference>
<reference evidence="3 4" key="1">
    <citation type="submission" date="2012-10" db="EMBL/GenBank/DDBJ databases">
        <title>The draft sequence of the Mycobacterium pheli genome.</title>
        <authorList>
            <person name="Pettersson B.M.F."/>
            <person name="Das S."/>
            <person name="Dasgupta S."/>
            <person name="Bhattacharya A."/>
            <person name="Kirsebom L.A."/>
        </authorList>
    </citation>
    <scope>NUCLEOTIDE SEQUENCE [LARGE SCALE GENOMIC DNA]</scope>
    <source>
        <strain evidence="3 4">CCUG 21000</strain>
    </source>
</reference>
<keyword evidence="4" id="KW-1185">Reference proteome</keyword>
<organism evidence="3 4">
    <name type="scientific">Mycolicibacterium phlei DSM 43239 = CCUG 21000</name>
    <dbReference type="NCBI Taxonomy" id="1226750"/>
    <lineage>
        <taxon>Bacteria</taxon>
        <taxon>Bacillati</taxon>
        <taxon>Actinomycetota</taxon>
        <taxon>Actinomycetes</taxon>
        <taxon>Mycobacteriales</taxon>
        <taxon>Mycobacteriaceae</taxon>
        <taxon>Mycolicibacterium</taxon>
    </lineage>
</organism>
<dbReference type="PANTHER" id="PTHR43674:SF16">
    <property type="entry name" value="CARBON-NITROGEN FAMILY, PUTATIVE (AFU_ORTHOLOGUE AFUA_5G02350)-RELATED"/>
    <property type="match status" value="1"/>
</dbReference>
<evidence type="ECO:0000259" key="2">
    <source>
        <dbReference type="PROSITE" id="PS50263"/>
    </source>
</evidence>
<evidence type="ECO:0000313" key="4">
    <source>
        <dbReference type="Proteomes" id="UP000325690"/>
    </source>
</evidence>
<comment type="caution">
    <text evidence="3">The sequence shown here is derived from an EMBL/GenBank/DDBJ whole genome shotgun (WGS) entry which is preliminary data.</text>
</comment>
<protein>
    <submittedName>
        <fullName evidence="3">Hydrolase</fullName>
    </submittedName>
</protein>
<dbReference type="SUPFAM" id="SSF56317">
    <property type="entry name" value="Carbon-nitrogen hydrolase"/>
    <property type="match status" value="1"/>
</dbReference>
<dbReference type="GeneID" id="74303178"/>
<feature type="domain" description="CN hydrolase" evidence="2">
    <location>
        <begin position="5"/>
        <end position="243"/>
    </location>
</feature>
<dbReference type="AlphaFoldDB" id="A0A5N5VD02"/>
<evidence type="ECO:0000256" key="1">
    <source>
        <dbReference type="ARBA" id="ARBA00022801"/>
    </source>
</evidence>
<dbReference type="Pfam" id="PF00795">
    <property type="entry name" value="CN_hydrolase"/>
    <property type="match status" value="1"/>
</dbReference>
<dbReference type="InterPro" id="IPR003010">
    <property type="entry name" value="C-N_Hydrolase"/>
</dbReference>
<dbReference type="GO" id="GO:0016811">
    <property type="term" value="F:hydrolase activity, acting on carbon-nitrogen (but not peptide) bonds, in linear amides"/>
    <property type="evidence" value="ECO:0007669"/>
    <property type="project" value="TreeGrafter"/>
</dbReference>
<dbReference type="Gene3D" id="3.60.110.10">
    <property type="entry name" value="Carbon-nitrogen hydrolase"/>
    <property type="match status" value="1"/>
</dbReference>
<dbReference type="PANTHER" id="PTHR43674">
    <property type="entry name" value="NITRILASE C965.09-RELATED"/>
    <property type="match status" value="1"/>
</dbReference>
<dbReference type="PROSITE" id="PS50263">
    <property type="entry name" value="CN_HYDROLASE"/>
    <property type="match status" value="1"/>
</dbReference>
<gene>
    <name evidence="3" type="ORF">MPHL21000_04750</name>
</gene>
<dbReference type="Proteomes" id="UP000325690">
    <property type="component" value="Unassembled WGS sequence"/>
</dbReference>
<proteinExistence type="predicted"/>
<dbReference type="EMBL" id="ANBP01000004">
    <property type="protein sequence ID" value="KAB7758707.1"/>
    <property type="molecule type" value="Genomic_DNA"/>
</dbReference>
<dbReference type="RefSeq" id="WP_003890029.1">
    <property type="nucleotide sequence ID" value="NZ_ANBO01000005.1"/>
</dbReference>
<dbReference type="InterPro" id="IPR036526">
    <property type="entry name" value="C-N_Hydrolase_sf"/>
</dbReference>
<name>A0A5N5VD02_MYCPH</name>
<keyword evidence="1 3" id="KW-0378">Hydrolase</keyword>
<accession>A0A5N5VD02</accession>
<evidence type="ECO:0000313" key="3">
    <source>
        <dbReference type="EMBL" id="KAB7758707.1"/>
    </source>
</evidence>
<dbReference type="CDD" id="cd07197">
    <property type="entry name" value="nitrilase"/>
    <property type="match status" value="1"/>
</dbReference>
<sequence>MARTLAVALAQYAPLTGDDPVAQLHAQAAQIASGSERLDLIVFPEIHLCGDCDNAPDGNAWLRAAAEPLDGPRGRTLGEIAKELGVWLIPGSVPELGDDGGVYNTQPVFDPDGRLIAGYRKVFPWRPYEGWSPGSEFVVFDMPGVGRGGLSICYDSWFPESTRSVAWMGAEFVVNVVKTIGADRRQERILAQANAIVNQVFMLSVNAAEPVGVGGSLVVDPEGTVIADLPGAEPGVLRVDVDLDAVTRVRENGTEGWNRVWSQMYPDDRPIELPIYQGRIDPRRWTPGQV</sequence>